<evidence type="ECO:0000259" key="10">
    <source>
        <dbReference type="PROSITE" id="PS50109"/>
    </source>
</evidence>
<dbReference type="PROSITE" id="PS50109">
    <property type="entry name" value="HIS_KIN"/>
    <property type="match status" value="1"/>
</dbReference>
<dbReference type="SMART" id="SM00387">
    <property type="entry name" value="HATPase_c"/>
    <property type="match status" value="1"/>
</dbReference>
<dbReference type="PANTHER" id="PTHR43065:SF53">
    <property type="entry name" value="SPORULATION KINASE B"/>
    <property type="match status" value="1"/>
</dbReference>
<evidence type="ECO:0000256" key="8">
    <source>
        <dbReference type="ARBA" id="ARBA00023012"/>
    </source>
</evidence>
<dbReference type="Gene3D" id="3.30.565.10">
    <property type="entry name" value="Histidine kinase-like ATPase, C-terminal domain"/>
    <property type="match status" value="1"/>
</dbReference>
<evidence type="ECO:0000256" key="3">
    <source>
        <dbReference type="ARBA" id="ARBA00022553"/>
    </source>
</evidence>
<dbReference type="SUPFAM" id="SSF55874">
    <property type="entry name" value="ATPase domain of HSP90 chaperone/DNA topoisomerase II/histidine kinase"/>
    <property type="match status" value="1"/>
</dbReference>
<dbReference type="EMBL" id="JAGGLV010000018">
    <property type="protein sequence ID" value="MBP2114601.1"/>
    <property type="molecule type" value="Genomic_DNA"/>
</dbReference>
<keyword evidence="9" id="KW-0812">Transmembrane</keyword>
<dbReference type="Gene3D" id="1.10.287.130">
    <property type="match status" value="1"/>
</dbReference>
<dbReference type="EC" id="2.7.13.3" evidence="2"/>
<dbReference type="Proteomes" id="UP000773462">
    <property type="component" value="Unassembled WGS sequence"/>
</dbReference>
<protein>
    <recommendedName>
        <fullName evidence="2">histidine kinase</fullName>
        <ecNumber evidence="2">2.7.13.3</ecNumber>
    </recommendedName>
</protein>
<keyword evidence="3" id="KW-0597">Phosphoprotein</keyword>
<feature type="transmembrane region" description="Helical" evidence="9">
    <location>
        <begin position="366"/>
        <end position="385"/>
    </location>
</feature>
<dbReference type="InterPro" id="IPR005467">
    <property type="entry name" value="His_kinase_dom"/>
</dbReference>
<dbReference type="PANTHER" id="PTHR43065">
    <property type="entry name" value="SENSOR HISTIDINE KINASE"/>
    <property type="match status" value="1"/>
</dbReference>
<feature type="transmembrane region" description="Helical" evidence="9">
    <location>
        <begin position="239"/>
        <end position="259"/>
    </location>
</feature>
<keyword evidence="5" id="KW-0547">Nucleotide-binding</keyword>
<evidence type="ECO:0000313" key="12">
    <source>
        <dbReference type="Proteomes" id="UP000773462"/>
    </source>
</evidence>
<sequence>MKLASTKTAAVFIMLLLVKTIIPAGIAIEWDAHTEAEIPAWELKWETAGNSGIEAVMAGPAAGWTWVRAREARPLSPAGTASAWMRITLPPAGATPAILIDRVFGDNLKAYIDNRLIYDSSGDVEYSGNKVLIPLPAQDSAKPLYLWNAGSGEFGIEGHIRVGSYNQLLSFYVKQDLVDVVLGAAMIFMAGALLICLLFLKPEFFYSGFFLALVILSFGVLLLTYSPFLTLILSRGDRLRQISFDLALFTIMPAFTLYFEQLFGPGKRGFTTRVRKFQLAYSLFCTAALILNAAVSFRLDALYSILTINATGVLMMAQLIYLLYLALSYARKGNSDAILFTGGFSVFAVVSVAELLRYFISMERYHLYWWKWGMVVFILSLIAILGKRFAGSHEKALEYARELEKFNNELQRSEKMEIISELAASVAHEVRNPLQVTRGFLQILGERSGNKEKEYLKMAVGELDRASVIITDFLTFAKPGLDIVDVFEVSGELKHVSGILLPLANLQGGSIELRLQQELQVTGSPAKFKQAFINLIKNSIESLQEEGEIVVTAWRTGNWVIISVKDNGEGMKVSELARLGEPYYSNKTKGTGLGLMVTFRIIEAMNGTIEFHSRKGEGTEVLIKLPASSMN</sequence>
<feature type="transmembrane region" description="Helical" evidence="9">
    <location>
        <begin position="209"/>
        <end position="233"/>
    </location>
</feature>
<keyword evidence="4" id="KW-0808">Transferase</keyword>
<feature type="transmembrane region" description="Helical" evidence="9">
    <location>
        <begin position="303"/>
        <end position="325"/>
    </location>
</feature>
<keyword evidence="12" id="KW-1185">Reference proteome</keyword>
<gene>
    <name evidence="11" type="ORF">J2Z70_004770</name>
</gene>
<reference evidence="11 12" key="1">
    <citation type="submission" date="2021-03" db="EMBL/GenBank/DDBJ databases">
        <title>Genomic Encyclopedia of Type Strains, Phase IV (KMG-IV): sequencing the most valuable type-strain genomes for metagenomic binning, comparative biology and taxonomic classification.</title>
        <authorList>
            <person name="Goeker M."/>
        </authorList>
    </citation>
    <scope>NUCLEOTIDE SEQUENCE [LARGE SCALE GENOMIC DNA]</scope>
    <source>
        <strain evidence="11 12">DSM 101953</strain>
    </source>
</reference>
<dbReference type="InterPro" id="IPR036890">
    <property type="entry name" value="HATPase_C_sf"/>
</dbReference>
<keyword evidence="8" id="KW-0902">Two-component regulatory system</keyword>
<proteinExistence type="predicted"/>
<evidence type="ECO:0000313" key="11">
    <source>
        <dbReference type="EMBL" id="MBP2114601.1"/>
    </source>
</evidence>
<keyword evidence="7" id="KW-0067">ATP-binding</keyword>
<organism evidence="11 12">
    <name type="scientific">Paenibacillus silagei</name>
    <dbReference type="NCBI Taxonomy" id="1670801"/>
    <lineage>
        <taxon>Bacteria</taxon>
        <taxon>Bacillati</taxon>
        <taxon>Bacillota</taxon>
        <taxon>Bacilli</taxon>
        <taxon>Bacillales</taxon>
        <taxon>Paenibacillaceae</taxon>
        <taxon>Paenibacillus</taxon>
    </lineage>
</organism>
<dbReference type="InterPro" id="IPR003594">
    <property type="entry name" value="HATPase_dom"/>
</dbReference>
<feature type="domain" description="Histidine kinase" evidence="10">
    <location>
        <begin position="425"/>
        <end position="629"/>
    </location>
</feature>
<evidence type="ECO:0000256" key="7">
    <source>
        <dbReference type="ARBA" id="ARBA00022840"/>
    </source>
</evidence>
<feature type="transmembrane region" description="Helical" evidence="9">
    <location>
        <begin position="180"/>
        <end position="200"/>
    </location>
</feature>
<dbReference type="Pfam" id="PF02518">
    <property type="entry name" value="HATPase_c"/>
    <property type="match status" value="1"/>
</dbReference>
<feature type="transmembrane region" description="Helical" evidence="9">
    <location>
        <begin position="279"/>
        <end position="297"/>
    </location>
</feature>
<dbReference type="SMART" id="SM00388">
    <property type="entry name" value="HisKA"/>
    <property type="match status" value="1"/>
</dbReference>
<keyword evidence="9" id="KW-0472">Membrane</keyword>
<dbReference type="Pfam" id="PF00512">
    <property type="entry name" value="HisKA"/>
    <property type="match status" value="1"/>
</dbReference>
<evidence type="ECO:0000256" key="1">
    <source>
        <dbReference type="ARBA" id="ARBA00000085"/>
    </source>
</evidence>
<evidence type="ECO:0000256" key="5">
    <source>
        <dbReference type="ARBA" id="ARBA00022741"/>
    </source>
</evidence>
<dbReference type="SUPFAM" id="SSF47384">
    <property type="entry name" value="Homodimeric domain of signal transducing histidine kinase"/>
    <property type="match status" value="1"/>
</dbReference>
<feature type="transmembrane region" description="Helical" evidence="9">
    <location>
        <begin position="337"/>
        <end position="360"/>
    </location>
</feature>
<dbReference type="InterPro" id="IPR036097">
    <property type="entry name" value="HisK_dim/P_sf"/>
</dbReference>
<comment type="caution">
    <text evidence="11">The sequence shown here is derived from an EMBL/GenBank/DDBJ whole genome shotgun (WGS) entry which is preliminary data.</text>
</comment>
<dbReference type="GO" id="GO:0016301">
    <property type="term" value="F:kinase activity"/>
    <property type="evidence" value="ECO:0007669"/>
    <property type="project" value="UniProtKB-KW"/>
</dbReference>
<dbReference type="PRINTS" id="PR00344">
    <property type="entry name" value="BCTRLSENSOR"/>
</dbReference>
<keyword evidence="9" id="KW-1133">Transmembrane helix</keyword>
<dbReference type="InterPro" id="IPR003661">
    <property type="entry name" value="HisK_dim/P_dom"/>
</dbReference>
<dbReference type="InterPro" id="IPR004358">
    <property type="entry name" value="Sig_transdc_His_kin-like_C"/>
</dbReference>
<dbReference type="CDD" id="cd00075">
    <property type="entry name" value="HATPase"/>
    <property type="match status" value="1"/>
</dbReference>
<evidence type="ECO:0000256" key="2">
    <source>
        <dbReference type="ARBA" id="ARBA00012438"/>
    </source>
</evidence>
<dbReference type="RefSeq" id="WP_209877221.1">
    <property type="nucleotide sequence ID" value="NZ_JAGGLV010000018.1"/>
</dbReference>
<accession>A0ABS4NX14</accession>
<evidence type="ECO:0000256" key="6">
    <source>
        <dbReference type="ARBA" id="ARBA00022777"/>
    </source>
</evidence>
<name>A0ABS4NX14_9BACL</name>
<keyword evidence="6 11" id="KW-0418">Kinase</keyword>
<comment type="catalytic activity">
    <reaction evidence="1">
        <text>ATP + protein L-histidine = ADP + protein N-phospho-L-histidine.</text>
        <dbReference type="EC" id="2.7.13.3"/>
    </reaction>
</comment>
<evidence type="ECO:0000256" key="4">
    <source>
        <dbReference type="ARBA" id="ARBA00022679"/>
    </source>
</evidence>
<evidence type="ECO:0000256" key="9">
    <source>
        <dbReference type="SAM" id="Phobius"/>
    </source>
</evidence>
<dbReference type="CDD" id="cd00082">
    <property type="entry name" value="HisKA"/>
    <property type="match status" value="1"/>
</dbReference>